<dbReference type="InterPro" id="IPR012910">
    <property type="entry name" value="Plug_dom"/>
</dbReference>
<evidence type="ECO:0000256" key="12">
    <source>
        <dbReference type="RuleBase" id="RU003357"/>
    </source>
</evidence>
<comment type="similarity">
    <text evidence="11 12">Belongs to the TonB-dependent receptor family.</text>
</comment>
<evidence type="ECO:0000313" key="16">
    <source>
        <dbReference type="EMBL" id="MFC5479137.1"/>
    </source>
</evidence>
<dbReference type="CDD" id="cd01347">
    <property type="entry name" value="ligand_gated_channel"/>
    <property type="match status" value="1"/>
</dbReference>
<dbReference type="PANTHER" id="PTHR32552">
    <property type="entry name" value="FERRICHROME IRON RECEPTOR-RELATED"/>
    <property type="match status" value="1"/>
</dbReference>
<evidence type="ECO:0000256" key="2">
    <source>
        <dbReference type="ARBA" id="ARBA00022448"/>
    </source>
</evidence>
<comment type="subcellular location">
    <subcellularLocation>
        <location evidence="1 11">Cell outer membrane</location>
        <topology evidence="1 11">Multi-pass membrane protein</topology>
    </subcellularLocation>
</comment>
<sequence length="739" mass="78399">MYHAPRFARTATATAASLLCAFASLSAQAEAQQANTEERIEKVIVTAQKREQAALDVPASVTSVNTEQLTRDGKVRLEDYVAQVPGMSLSSFRQGFTQVALRGITTGVNQSASTTAFYIDEAPIGSVNAYAAGSAVTPDIDPADLQRVEVLKGPQGTLYGAGAMGGLVRYVTSAPDYRKLRGSITLGGNSVTDGGNGKTARASLNVPFGDQNMALRVSAFSRTDAGYIDRTSGREDVNEAKVKGGRIAFNWMINPDWKLSAFALTQKVESQGNGLVDVDPVTLAPLYGELKQRRFTEELSSAELDVVNLTLNGRLGNFDLVSSTTVQDVDASQGLDGSFGYGVALGAAFRIPDLGIGYAQGTSTHRVSQELRLRSKALDDKLDYEAGVYYTKEDNTNRIPGFSTFSTTTGAAYLLPSIVKASIDTSYKEYSVFANATYALTPQVDLMAGIRHGKDDQVYAQDYSGLLVGPAPVLINAGSTERKTTYLASARYKPSENDALYARVATGFRPGGPNAVPPTGLTNAPFTFAPDTLTSYELGYKSMMDGGRVSLEAALFATKWKDIQIQTSAAGFNFIVNGGAATSRGAELALSYFPLAGLSLRGALGYTDATLSEDAPAAGGLDGDRLPFVPKLTASIGANYRWSVGSGWAAYAGGTVNHTGERRSDFSERAVRDVPAYTTLNLSGGIENANWRLAVYAKNLNNSDGITFLKSQSLTPAGSPFGAGVIAPRTIGADLSYRF</sequence>
<evidence type="ECO:0000259" key="14">
    <source>
        <dbReference type="Pfam" id="PF00593"/>
    </source>
</evidence>
<evidence type="ECO:0000256" key="4">
    <source>
        <dbReference type="ARBA" id="ARBA00022496"/>
    </source>
</evidence>
<reference evidence="17" key="1">
    <citation type="journal article" date="2019" name="Int. J. Syst. Evol. Microbiol.">
        <title>The Global Catalogue of Microorganisms (GCM) 10K type strain sequencing project: providing services to taxonomists for standard genome sequencing and annotation.</title>
        <authorList>
            <consortium name="The Broad Institute Genomics Platform"/>
            <consortium name="The Broad Institute Genome Sequencing Center for Infectious Disease"/>
            <person name="Wu L."/>
            <person name="Ma J."/>
        </authorList>
    </citation>
    <scope>NUCLEOTIDE SEQUENCE [LARGE SCALE GENOMIC DNA]</scope>
    <source>
        <strain evidence="17">CCUG 43111</strain>
    </source>
</reference>
<keyword evidence="6" id="KW-0408">Iron</keyword>
<evidence type="ECO:0000256" key="10">
    <source>
        <dbReference type="ARBA" id="ARBA00023237"/>
    </source>
</evidence>
<feature type="chain" id="PRO_5047421729" evidence="13">
    <location>
        <begin position="30"/>
        <end position="739"/>
    </location>
</feature>
<keyword evidence="3 11" id="KW-1134">Transmembrane beta strand</keyword>
<evidence type="ECO:0000256" key="5">
    <source>
        <dbReference type="ARBA" id="ARBA00022692"/>
    </source>
</evidence>
<keyword evidence="16" id="KW-0675">Receptor</keyword>
<accession>A0ABW0MQ53</accession>
<keyword evidence="13" id="KW-0732">Signal</keyword>
<keyword evidence="2 11" id="KW-0813">Transport</keyword>
<evidence type="ECO:0000256" key="3">
    <source>
        <dbReference type="ARBA" id="ARBA00022452"/>
    </source>
</evidence>
<dbReference type="RefSeq" id="WP_379756092.1">
    <property type="nucleotide sequence ID" value="NZ_JBHSMR010000013.1"/>
</dbReference>
<dbReference type="SUPFAM" id="SSF56935">
    <property type="entry name" value="Porins"/>
    <property type="match status" value="1"/>
</dbReference>
<keyword evidence="7" id="KW-0406">Ion transport</keyword>
<feature type="signal peptide" evidence="13">
    <location>
        <begin position="1"/>
        <end position="29"/>
    </location>
</feature>
<gene>
    <name evidence="16" type="ORF">ACFPQ5_13090</name>
</gene>
<evidence type="ECO:0000313" key="17">
    <source>
        <dbReference type="Proteomes" id="UP001596101"/>
    </source>
</evidence>
<evidence type="ECO:0000256" key="1">
    <source>
        <dbReference type="ARBA" id="ARBA00004571"/>
    </source>
</evidence>
<organism evidence="16 17">
    <name type="scientific">Massilia suwonensis</name>
    <dbReference type="NCBI Taxonomy" id="648895"/>
    <lineage>
        <taxon>Bacteria</taxon>
        <taxon>Pseudomonadati</taxon>
        <taxon>Pseudomonadota</taxon>
        <taxon>Betaproteobacteria</taxon>
        <taxon>Burkholderiales</taxon>
        <taxon>Oxalobacteraceae</taxon>
        <taxon>Telluria group</taxon>
        <taxon>Massilia</taxon>
    </lineage>
</organism>
<feature type="domain" description="TonB-dependent receptor plug" evidence="15">
    <location>
        <begin position="55"/>
        <end position="166"/>
    </location>
</feature>
<keyword evidence="5 11" id="KW-0812">Transmembrane</keyword>
<keyword evidence="17" id="KW-1185">Reference proteome</keyword>
<evidence type="ECO:0000259" key="15">
    <source>
        <dbReference type="Pfam" id="PF07715"/>
    </source>
</evidence>
<dbReference type="InterPro" id="IPR000531">
    <property type="entry name" value="Beta-barrel_TonB"/>
</dbReference>
<dbReference type="Gene3D" id="2.40.170.20">
    <property type="entry name" value="TonB-dependent receptor, beta-barrel domain"/>
    <property type="match status" value="1"/>
</dbReference>
<evidence type="ECO:0000256" key="6">
    <source>
        <dbReference type="ARBA" id="ARBA00023004"/>
    </source>
</evidence>
<protein>
    <submittedName>
        <fullName evidence="16">TonB-dependent receptor</fullName>
    </submittedName>
</protein>
<dbReference type="PROSITE" id="PS52016">
    <property type="entry name" value="TONB_DEPENDENT_REC_3"/>
    <property type="match status" value="1"/>
</dbReference>
<keyword evidence="4" id="KW-0410">Iron transport</keyword>
<evidence type="ECO:0000256" key="7">
    <source>
        <dbReference type="ARBA" id="ARBA00023065"/>
    </source>
</evidence>
<keyword evidence="10 11" id="KW-0998">Cell outer membrane</keyword>
<dbReference type="PANTHER" id="PTHR32552:SF81">
    <property type="entry name" value="TONB-DEPENDENT OUTER MEMBRANE RECEPTOR"/>
    <property type="match status" value="1"/>
</dbReference>
<evidence type="ECO:0000256" key="9">
    <source>
        <dbReference type="ARBA" id="ARBA00023136"/>
    </source>
</evidence>
<feature type="domain" description="TonB-dependent receptor-like beta-barrel" evidence="14">
    <location>
        <begin position="305"/>
        <end position="700"/>
    </location>
</feature>
<keyword evidence="8 12" id="KW-0798">TonB box</keyword>
<dbReference type="Proteomes" id="UP001596101">
    <property type="component" value="Unassembled WGS sequence"/>
</dbReference>
<evidence type="ECO:0000256" key="13">
    <source>
        <dbReference type="SAM" id="SignalP"/>
    </source>
</evidence>
<evidence type="ECO:0000256" key="8">
    <source>
        <dbReference type="ARBA" id="ARBA00023077"/>
    </source>
</evidence>
<dbReference type="EMBL" id="JBHSMR010000013">
    <property type="protein sequence ID" value="MFC5479137.1"/>
    <property type="molecule type" value="Genomic_DNA"/>
</dbReference>
<name>A0ABW0MQ53_9BURK</name>
<proteinExistence type="inferred from homology"/>
<keyword evidence="9 11" id="KW-0472">Membrane</keyword>
<evidence type="ECO:0000256" key="11">
    <source>
        <dbReference type="PROSITE-ProRule" id="PRU01360"/>
    </source>
</evidence>
<comment type="caution">
    <text evidence="16">The sequence shown here is derived from an EMBL/GenBank/DDBJ whole genome shotgun (WGS) entry which is preliminary data.</text>
</comment>
<dbReference type="InterPro" id="IPR036942">
    <property type="entry name" value="Beta-barrel_TonB_sf"/>
</dbReference>
<dbReference type="Pfam" id="PF07715">
    <property type="entry name" value="Plug"/>
    <property type="match status" value="1"/>
</dbReference>
<dbReference type="Pfam" id="PF00593">
    <property type="entry name" value="TonB_dep_Rec_b-barrel"/>
    <property type="match status" value="1"/>
</dbReference>
<dbReference type="InterPro" id="IPR039426">
    <property type="entry name" value="TonB-dep_rcpt-like"/>
</dbReference>